<evidence type="ECO:0000259" key="2">
    <source>
        <dbReference type="Pfam" id="PF19189"/>
    </source>
</evidence>
<feature type="compositionally biased region" description="Basic and acidic residues" evidence="1">
    <location>
        <begin position="294"/>
        <end position="310"/>
    </location>
</feature>
<reference evidence="3 4" key="1">
    <citation type="submission" date="2024-01" db="EMBL/GenBank/DDBJ databases">
        <title>A draft genome for the cacao thread blight pathogen Marasmiellus scandens.</title>
        <authorList>
            <person name="Baruah I.K."/>
            <person name="Leung J."/>
            <person name="Bukari Y."/>
            <person name="Amoako-Attah I."/>
            <person name="Meinhardt L.W."/>
            <person name="Bailey B.A."/>
            <person name="Cohen S.P."/>
        </authorList>
    </citation>
    <scope>NUCLEOTIDE SEQUENCE [LARGE SCALE GENOMIC DNA]</scope>
    <source>
        <strain evidence="3 4">GH-19</strain>
    </source>
</reference>
<gene>
    <name evidence="3" type="ORF">VKT23_001067</name>
</gene>
<protein>
    <recommendedName>
        <fullName evidence="2">Mtf2-like C-terminal domain-containing protein</fullName>
    </recommendedName>
</protein>
<dbReference type="PANTHER" id="PTHR39468:SF1">
    <property type="entry name" value="MTF2-LIKE C-TERMINAL DOMAIN-CONTAINING PROTEIN"/>
    <property type="match status" value="1"/>
</dbReference>
<dbReference type="PANTHER" id="PTHR39468">
    <property type="entry name" value="CHROMOSOME 7, WHOLE GENOME SHOTGUN SEQUENCE"/>
    <property type="match status" value="1"/>
</dbReference>
<proteinExistence type="predicted"/>
<feature type="region of interest" description="Disordered" evidence="1">
    <location>
        <begin position="289"/>
        <end position="317"/>
    </location>
</feature>
<evidence type="ECO:0000256" key="1">
    <source>
        <dbReference type="SAM" id="MobiDB-lite"/>
    </source>
</evidence>
<evidence type="ECO:0000313" key="4">
    <source>
        <dbReference type="Proteomes" id="UP001498398"/>
    </source>
</evidence>
<dbReference type="InterPro" id="IPR043837">
    <property type="entry name" value="Mtf2-like_C"/>
</dbReference>
<name>A0ABR1K5Z3_9AGAR</name>
<dbReference type="Proteomes" id="UP001498398">
    <property type="component" value="Unassembled WGS sequence"/>
</dbReference>
<evidence type="ECO:0000313" key="3">
    <source>
        <dbReference type="EMBL" id="KAK7472963.1"/>
    </source>
</evidence>
<comment type="caution">
    <text evidence="3">The sequence shown here is derived from an EMBL/GenBank/DDBJ whole genome shotgun (WGS) entry which is preliminary data.</text>
</comment>
<sequence length="317" mass="36805">MPPLLPATIRNPLRSQATRRGRRQQMTARELSAFDDMFNMIFDAVAEQKVPESNGDTKSDVALSSSGALGDLFGKLRRHSKKMRWTTKEDELLDQKKEEMDLCETDQELLQWAMREVFEESERLKRASREAMAEAEAGKAVEFPMLQSPIYSHLVAHLMQLFRDKYHDPHLALSIFDHARNLSIPSYVFGCSTLSYNELIKTRWTCFRDLKGVHDALQEMQVNAVDVNSTTRKLVDQLRREVGDRNIWVEEDGLGSGEVWNMLMKIEDLLKEPDTQVSSKGFKWDAWKSAQESDSSKDWEFDNWDKPKTDKRQKRRN</sequence>
<feature type="domain" description="Mtf2-like C-terminal" evidence="2">
    <location>
        <begin position="90"/>
        <end position="268"/>
    </location>
</feature>
<accession>A0ABR1K5Z3</accession>
<dbReference type="InterPro" id="IPR040009">
    <property type="entry name" value="Mtf2/C5D6.12-like"/>
</dbReference>
<keyword evidence="4" id="KW-1185">Reference proteome</keyword>
<dbReference type="EMBL" id="JBANRG010000001">
    <property type="protein sequence ID" value="KAK7472963.1"/>
    <property type="molecule type" value="Genomic_DNA"/>
</dbReference>
<organism evidence="3 4">
    <name type="scientific">Marasmiellus scandens</name>
    <dbReference type="NCBI Taxonomy" id="2682957"/>
    <lineage>
        <taxon>Eukaryota</taxon>
        <taxon>Fungi</taxon>
        <taxon>Dikarya</taxon>
        <taxon>Basidiomycota</taxon>
        <taxon>Agaricomycotina</taxon>
        <taxon>Agaricomycetes</taxon>
        <taxon>Agaricomycetidae</taxon>
        <taxon>Agaricales</taxon>
        <taxon>Marasmiineae</taxon>
        <taxon>Omphalotaceae</taxon>
        <taxon>Marasmiellus</taxon>
    </lineage>
</organism>
<dbReference type="Pfam" id="PF19189">
    <property type="entry name" value="Mtf2"/>
    <property type="match status" value="1"/>
</dbReference>